<dbReference type="AlphaFoldDB" id="A0A8T0GHE7"/>
<comment type="caution">
    <text evidence="2">The sequence shown here is derived from an EMBL/GenBank/DDBJ whole genome shotgun (WGS) entry which is preliminary data.</text>
</comment>
<organism evidence="2 3">
    <name type="scientific">Ceratodon purpureus</name>
    <name type="common">Fire moss</name>
    <name type="synonym">Dicranum purpureum</name>
    <dbReference type="NCBI Taxonomy" id="3225"/>
    <lineage>
        <taxon>Eukaryota</taxon>
        <taxon>Viridiplantae</taxon>
        <taxon>Streptophyta</taxon>
        <taxon>Embryophyta</taxon>
        <taxon>Bryophyta</taxon>
        <taxon>Bryophytina</taxon>
        <taxon>Bryopsida</taxon>
        <taxon>Dicranidae</taxon>
        <taxon>Pseudoditrichales</taxon>
        <taxon>Ditrichaceae</taxon>
        <taxon>Ceratodon</taxon>
    </lineage>
</organism>
<accession>A0A8T0GHE7</accession>
<proteinExistence type="predicted"/>
<keyword evidence="3" id="KW-1185">Reference proteome</keyword>
<evidence type="ECO:0000256" key="1">
    <source>
        <dbReference type="SAM" id="SignalP"/>
    </source>
</evidence>
<sequence>MASFSAGSAQFWMLFVSLMLLDRAVDVELGLGCWCFEFWISADVVCVCCVCGSWVRVMDGAESRARGVLGGGVFGVLRDRGLLGSD</sequence>
<reference evidence="2 3" key="1">
    <citation type="submission" date="2020-06" db="EMBL/GenBank/DDBJ databases">
        <title>WGS assembly of Ceratodon purpureus strain R40.</title>
        <authorList>
            <person name="Carey S.B."/>
            <person name="Jenkins J."/>
            <person name="Shu S."/>
            <person name="Lovell J.T."/>
            <person name="Sreedasyam A."/>
            <person name="Maumus F."/>
            <person name="Tiley G.P."/>
            <person name="Fernandez-Pozo N."/>
            <person name="Barry K."/>
            <person name="Chen C."/>
            <person name="Wang M."/>
            <person name="Lipzen A."/>
            <person name="Daum C."/>
            <person name="Saski C.A."/>
            <person name="Payton A.C."/>
            <person name="Mcbreen J.C."/>
            <person name="Conrad R.E."/>
            <person name="Kollar L.M."/>
            <person name="Olsson S."/>
            <person name="Huttunen S."/>
            <person name="Landis J.B."/>
            <person name="Wickett N.J."/>
            <person name="Johnson M.G."/>
            <person name="Rensing S.A."/>
            <person name="Grimwood J."/>
            <person name="Schmutz J."/>
            <person name="Mcdaniel S.F."/>
        </authorList>
    </citation>
    <scope>NUCLEOTIDE SEQUENCE [LARGE SCALE GENOMIC DNA]</scope>
    <source>
        <strain evidence="2 3">R40</strain>
    </source>
</reference>
<protein>
    <recommendedName>
        <fullName evidence="4">Secreted protein</fullName>
    </recommendedName>
</protein>
<feature type="signal peptide" evidence="1">
    <location>
        <begin position="1"/>
        <end position="24"/>
    </location>
</feature>
<gene>
    <name evidence="2" type="ORF">KC19_11G065700</name>
</gene>
<keyword evidence="1" id="KW-0732">Signal</keyword>
<dbReference type="EMBL" id="CM026432">
    <property type="protein sequence ID" value="KAG0556592.1"/>
    <property type="molecule type" value="Genomic_DNA"/>
</dbReference>
<feature type="chain" id="PRO_5035853296" description="Secreted protein" evidence="1">
    <location>
        <begin position="25"/>
        <end position="86"/>
    </location>
</feature>
<name>A0A8T0GHE7_CERPU</name>
<evidence type="ECO:0000313" key="3">
    <source>
        <dbReference type="Proteomes" id="UP000822688"/>
    </source>
</evidence>
<evidence type="ECO:0000313" key="2">
    <source>
        <dbReference type="EMBL" id="KAG0556592.1"/>
    </source>
</evidence>
<evidence type="ECO:0008006" key="4">
    <source>
        <dbReference type="Google" id="ProtNLM"/>
    </source>
</evidence>
<dbReference type="Proteomes" id="UP000822688">
    <property type="component" value="Chromosome 11"/>
</dbReference>